<dbReference type="AlphaFoldDB" id="A0A0L6VI54"/>
<dbReference type="Pfam" id="PF21671">
    <property type="entry name" value="CPL1-like"/>
    <property type="match status" value="1"/>
</dbReference>
<dbReference type="InterPro" id="IPR048661">
    <property type="entry name" value="CPL1-like"/>
</dbReference>
<comment type="caution">
    <text evidence="3">The sequence shown here is derived from an EMBL/GenBank/DDBJ whole genome shotgun (WGS) entry which is preliminary data.</text>
</comment>
<proteinExistence type="predicted"/>
<protein>
    <recommendedName>
        <fullName evidence="2">Protein CPL1-like domain-containing protein</fullName>
    </recommendedName>
</protein>
<sequence length="177" mass="19653">MKNLARALIPAAFLSVLSGSQLYASLLERTPRQSFNLRTNVGLEDQGCPVPLRACAILDIDRSLDLHVAVSKRTITKRTWECSNLQTDVNSCGSCDNDCMELPNVARAKCDSGSCKISESRCSPQTRLQYSCFFLSIWPPSEGGSQPYHRCEEHKMRLMSRRVHTPSKTGSTPAKCL</sequence>
<dbReference type="EMBL" id="LAVV01006252">
    <property type="protein sequence ID" value="KNZ60379.1"/>
    <property type="molecule type" value="Genomic_DNA"/>
</dbReference>
<accession>A0A0L6VI54</accession>
<gene>
    <name evidence="3" type="ORF">VP01_1562g3</name>
</gene>
<keyword evidence="4" id="KW-1185">Reference proteome</keyword>
<evidence type="ECO:0000313" key="3">
    <source>
        <dbReference type="EMBL" id="KNZ60379.1"/>
    </source>
</evidence>
<feature type="signal peptide" evidence="1">
    <location>
        <begin position="1"/>
        <end position="19"/>
    </location>
</feature>
<dbReference type="PANTHER" id="PTHR35192:SF2">
    <property type="entry name" value="APPLE DOMAIN-CONTAINING PROTEIN"/>
    <property type="match status" value="1"/>
</dbReference>
<dbReference type="InterPro" id="IPR038955">
    <property type="entry name" value="PriA/CPL1_fungi"/>
</dbReference>
<dbReference type="VEuPathDB" id="FungiDB:VP01_1562g3"/>
<organism evidence="3 4">
    <name type="scientific">Puccinia sorghi</name>
    <dbReference type="NCBI Taxonomy" id="27349"/>
    <lineage>
        <taxon>Eukaryota</taxon>
        <taxon>Fungi</taxon>
        <taxon>Dikarya</taxon>
        <taxon>Basidiomycota</taxon>
        <taxon>Pucciniomycotina</taxon>
        <taxon>Pucciniomycetes</taxon>
        <taxon>Pucciniales</taxon>
        <taxon>Pucciniaceae</taxon>
        <taxon>Puccinia</taxon>
    </lineage>
</organism>
<dbReference type="OrthoDB" id="439917at2759"/>
<evidence type="ECO:0000313" key="4">
    <source>
        <dbReference type="Proteomes" id="UP000037035"/>
    </source>
</evidence>
<feature type="domain" description="Protein CPL1-like" evidence="2">
    <location>
        <begin position="80"/>
        <end position="119"/>
    </location>
</feature>
<feature type="chain" id="PRO_5005568593" description="Protein CPL1-like domain-containing protein" evidence="1">
    <location>
        <begin position="20"/>
        <end position="177"/>
    </location>
</feature>
<dbReference type="Proteomes" id="UP000037035">
    <property type="component" value="Unassembled WGS sequence"/>
</dbReference>
<keyword evidence="1" id="KW-0732">Signal</keyword>
<evidence type="ECO:0000256" key="1">
    <source>
        <dbReference type="SAM" id="SignalP"/>
    </source>
</evidence>
<reference evidence="3 4" key="1">
    <citation type="submission" date="2015-08" db="EMBL/GenBank/DDBJ databases">
        <title>Next Generation Sequencing and Analysis of the Genome of Puccinia sorghi L Schw, the Causal Agent of Maize Common Rust.</title>
        <authorList>
            <person name="Rochi L."/>
            <person name="Burguener G."/>
            <person name="Darino M."/>
            <person name="Turjanski A."/>
            <person name="Kreff E."/>
            <person name="Dieguez M.J."/>
            <person name="Sacco F."/>
        </authorList>
    </citation>
    <scope>NUCLEOTIDE SEQUENCE [LARGE SCALE GENOMIC DNA]</scope>
    <source>
        <strain evidence="3 4">RO10H11247</strain>
    </source>
</reference>
<evidence type="ECO:0000259" key="2">
    <source>
        <dbReference type="Pfam" id="PF21671"/>
    </source>
</evidence>
<dbReference type="PANTHER" id="PTHR35192">
    <property type="entry name" value="PROTEIN, PUTATIVE-RELATED"/>
    <property type="match status" value="1"/>
</dbReference>
<dbReference type="STRING" id="27349.A0A0L6VI54"/>
<name>A0A0L6VI54_9BASI</name>